<evidence type="ECO:0000256" key="5">
    <source>
        <dbReference type="ARBA" id="ARBA00023160"/>
    </source>
</evidence>
<gene>
    <name evidence="7" type="ORF">GCM10025870_02740</name>
</gene>
<keyword evidence="4" id="KW-0443">Lipid metabolism</keyword>
<evidence type="ECO:0000313" key="8">
    <source>
        <dbReference type="Proteomes" id="UP001321477"/>
    </source>
</evidence>
<evidence type="ECO:0000256" key="1">
    <source>
        <dbReference type="ARBA" id="ARBA00008642"/>
    </source>
</evidence>
<proteinExistence type="inferred from homology"/>
<name>A0ABM8GXH3_9MICO</name>
<comment type="similarity">
    <text evidence="1">Belongs to the thiolase-like superfamily. FabH family.</text>
</comment>
<reference evidence="8" key="1">
    <citation type="journal article" date="2019" name="Int. J. Syst. Evol. Microbiol.">
        <title>The Global Catalogue of Microorganisms (GCM) 10K type strain sequencing project: providing services to taxonomists for standard genome sequencing and annotation.</title>
        <authorList>
            <consortium name="The Broad Institute Genomics Platform"/>
            <consortium name="The Broad Institute Genome Sequencing Center for Infectious Disease"/>
            <person name="Wu L."/>
            <person name="Ma J."/>
        </authorList>
    </citation>
    <scope>NUCLEOTIDE SEQUENCE [LARGE SCALE GENOMIC DNA]</scope>
    <source>
        <strain evidence="8">NBRC 109019</strain>
    </source>
</reference>
<evidence type="ECO:0008006" key="9">
    <source>
        <dbReference type="Google" id="ProtNLM"/>
    </source>
</evidence>
<accession>A0ABM8GXH3</accession>
<dbReference type="Proteomes" id="UP001321477">
    <property type="component" value="Chromosome"/>
</dbReference>
<keyword evidence="2" id="KW-0444">Lipid biosynthesis</keyword>
<evidence type="ECO:0000256" key="2">
    <source>
        <dbReference type="ARBA" id="ARBA00022516"/>
    </source>
</evidence>
<keyword evidence="8" id="KW-1185">Reference proteome</keyword>
<keyword evidence="5" id="KW-0275">Fatty acid biosynthesis</keyword>
<dbReference type="InterPro" id="IPR016039">
    <property type="entry name" value="Thiolase-like"/>
</dbReference>
<evidence type="ECO:0000256" key="6">
    <source>
        <dbReference type="SAM" id="MobiDB-lite"/>
    </source>
</evidence>
<evidence type="ECO:0000313" key="7">
    <source>
        <dbReference type="EMBL" id="BDZ53201.1"/>
    </source>
</evidence>
<dbReference type="SUPFAM" id="SSF53901">
    <property type="entry name" value="Thiolase-like"/>
    <property type="match status" value="1"/>
</dbReference>
<protein>
    <recommendedName>
        <fullName evidence="9">3-oxoacyl-[acyl-carrier-protein] synthase-3</fullName>
    </recommendedName>
</protein>
<feature type="region of interest" description="Disordered" evidence="6">
    <location>
        <begin position="72"/>
        <end position="119"/>
    </location>
</feature>
<sequence length="119" mass="13019">MTHPTLTQSTGPAHTRLLSVGAARGENAVPNDDLVGPIDSSDEWIRQRTGIITRTRAGADVSALDLATDAAREAVERSGLSPTRSTWSSWRRSRTRSRPRRSPRSSPTASGRTRLRRTT</sequence>
<feature type="compositionally biased region" description="Low complexity" evidence="6">
    <location>
        <begin position="81"/>
        <end position="90"/>
    </location>
</feature>
<keyword evidence="3" id="KW-0276">Fatty acid metabolism</keyword>
<organism evidence="7 8">
    <name type="scientific">Agromyces marinus</name>
    <dbReference type="NCBI Taxonomy" id="1389020"/>
    <lineage>
        <taxon>Bacteria</taxon>
        <taxon>Bacillati</taxon>
        <taxon>Actinomycetota</taxon>
        <taxon>Actinomycetes</taxon>
        <taxon>Micrococcales</taxon>
        <taxon>Microbacteriaceae</taxon>
        <taxon>Agromyces</taxon>
    </lineage>
</organism>
<dbReference type="PANTHER" id="PTHR43091:SF1">
    <property type="entry name" value="BETA-KETOACYL-[ACYL-CARRIER-PROTEIN] SYNTHASE III, CHLOROPLASTIC"/>
    <property type="match status" value="1"/>
</dbReference>
<feature type="compositionally biased region" description="Basic residues" evidence="6">
    <location>
        <begin position="91"/>
        <end position="103"/>
    </location>
</feature>
<evidence type="ECO:0000256" key="4">
    <source>
        <dbReference type="ARBA" id="ARBA00023098"/>
    </source>
</evidence>
<dbReference type="Gene3D" id="3.40.47.10">
    <property type="match status" value="1"/>
</dbReference>
<dbReference type="EMBL" id="AP027734">
    <property type="protein sequence ID" value="BDZ53201.1"/>
    <property type="molecule type" value="Genomic_DNA"/>
</dbReference>
<dbReference type="PANTHER" id="PTHR43091">
    <property type="entry name" value="3-OXOACYL-[ACYL-CARRIER-PROTEIN] SYNTHASE"/>
    <property type="match status" value="1"/>
</dbReference>
<evidence type="ECO:0000256" key="3">
    <source>
        <dbReference type="ARBA" id="ARBA00022832"/>
    </source>
</evidence>